<evidence type="ECO:0008006" key="4">
    <source>
        <dbReference type="Google" id="ProtNLM"/>
    </source>
</evidence>
<reference evidence="2 3" key="2">
    <citation type="journal article" date="2022" name="Mol. Biol. Evol.">
        <title>Comparative Genomics Reveals Insights into the Divergent Evolution of Astigmatic Mites and Household Pest Adaptations.</title>
        <authorList>
            <person name="Xiong Q."/>
            <person name="Wan A.T."/>
            <person name="Liu X."/>
            <person name="Fung C.S."/>
            <person name="Xiao X."/>
            <person name="Malainual N."/>
            <person name="Hou J."/>
            <person name="Wang L."/>
            <person name="Wang M."/>
            <person name="Yang K.Y."/>
            <person name="Cui Y."/>
            <person name="Leung E.L."/>
            <person name="Nong W."/>
            <person name="Shin S.K."/>
            <person name="Au S.W."/>
            <person name="Jeong K.Y."/>
            <person name="Chew F.T."/>
            <person name="Hui J.H."/>
            <person name="Leung T.F."/>
            <person name="Tungtrongchitr A."/>
            <person name="Zhong N."/>
            <person name="Liu Z."/>
            <person name="Tsui S.K."/>
        </authorList>
    </citation>
    <scope>NUCLEOTIDE SEQUENCE [LARGE SCALE GENOMIC DNA]</scope>
    <source>
        <tissue evidence="2">Whole mite body</tissue>
    </source>
</reference>
<accession>A0ABQ8IVC7</accession>
<comment type="caution">
    <text evidence="2">The sequence shown here is derived from an EMBL/GenBank/DDBJ whole genome shotgun (WGS) entry which is preliminary data.</text>
</comment>
<keyword evidence="1" id="KW-0732">Signal</keyword>
<sequence length="73" mass="8415">MVLKVLILLQLNLMILNELNDRFVNLVNDKIIQILLNFVNEQCGTLNDSRFHIDHGDRLLINSIMIKNNGVTI</sequence>
<reference evidence="2 3" key="1">
    <citation type="journal article" date="2018" name="J. Allergy Clin. Immunol.">
        <title>High-quality assembly of Dermatophagoides pteronyssinus genome and transcriptome reveals a wide range of novel allergens.</title>
        <authorList>
            <person name="Liu X.Y."/>
            <person name="Yang K.Y."/>
            <person name="Wang M.Q."/>
            <person name="Kwok J.S."/>
            <person name="Zeng X."/>
            <person name="Yang Z."/>
            <person name="Xiao X.J."/>
            <person name="Lau C.P."/>
            <person name="Li Y."/>
            <person name="Huang Z.M."/>
            <person name="Ba J.G."/>
            <person name="Yim A.K."/>
            <person name="Ouyang C.Y."/>
            <person name="Ngai S.M."/>
            <person name="Chan T.F."/>
            <person name="Leung E.L."/>
            <person name="Liu L."/>
            <person name="Liu Z.G."/>
            <person name="Tsui S.K."/>
        </authorList>
    </citation>
    <scope>NUCLEOTIDE SEQUENCE [LARGE SCALE GENOMIC DNA]</scope>
    <source>
        <strain evidence="2">Derp</strain>
    </source>
</reference>
<name>A0ABQ8IVC7_DERPT</name>
<organism evidence="2 3">
    <name type="scientific">Dermatophagoides pteronyssinus</name>
    <name type="common">European house dust mite</name>
    <dbReference type="NCBI Taxonomy" id="6956"/>
    <lineage>
        <taxon>Eukaryota</taxon>
        <taxon>Metazoa</taxon>
        <taxon>Ecdysozoa</taxon>
        <taxon>Arthropoda</taxon>
        <taxon>Chelicerata</taxon>
        <taxon>Arachnida</taxon>
        <taxon>Acari</taxon>
        <taxon>Acariformes</taxon>
        <taxon>Sarcoptiformes</taxon>
        <taxon>Astigmata</taxon>
        <taxon>Psoroptidia</taxon>
        <taxon>Analgoidea</taxon>
        <taxon>Pyroglyphidae</taxon>
        <taxon>Dermatophagoidinae</taxon>
        <taxon>Dermatophagoides</taxon>
    </lineage>
</organism>
<evidence type="ECO:0000313" key="2">
    <source>
        <dbReference type="EMBL" id="KAH9414277.1"/>
    </source>
</evidence>
<evidence type="ECO:0000256" key="1">
    <source>
        <dbReference type="SAM" id="SignalP"/>
    </source>
</evidence>
<gene>
    <name evidence="2" type="ORF">DERP_008474</name>
</gene>
<keyword evidence="3" id="KW-1185">Reference proteome</keyword>
<feature type="chain" id="PRO_5045947745" description="Secreted protein" evidence="1">
    <location>
        <begin position="18"/>
        <end position="73"/>
    </location>
</feature>
<dbReference type="EMBL" id="NJHN03000112">
    <property type="protein sequence ID" value="KAH9414277.1"/>
    <property type="molecule type" value="Genomic_DNA"/>
</dbReference>
<proteinExistence type="predicted"/>
<evidence type="ECO:0000313" key="3">
    <source>
        <dbReference type="Proteomes" id="UP000887458"/>
    </source>
</evidence>
<feature type="signal peptide" evidence="1">
    <location>
        <begin position="1"/>
        <end position="17"/>
    </location>
</feature>
<dbReference type="Proteomes" id="UP000887458">
    <property type="component" value="Unassembled WGS sequence"/>
</dbReference>
<protein>
    <recommendedName>
        <fullName evidence="4">Secreted protein</fullName>
    </recommendedName>
</protein>